<reference evidence="9" key="1">
    <citation type="journal article" date="2019" name="Int. J. Syst. Evol. Microbiol.">
        <title>The Global Catalogue of Microorganisms (GCM) 10K type strain sequencing project: providing services to taxonomists for standard genome sequencing and annotation.</title>
        <authorList>
            <consortium name="The Broad Institute Genomics Platform"/>
            <consortium name="The Broad Institute Genome Sequencing Center for Infectious Disease"/>
            <person name="Wu L."/>
            <person name="Ma J."/>
        </authorList>
    </citation>
    <scope>NUCLEOTIDE SEQUENCE [LARGE SCALE GENOMIC DNA]</scope>
    <source>
        <strain evidence="9">CECT 8482</strain>
    </source>
</reference>
<protein>
    <submittedName>
        <fullName evidence="8">Phage major capsid protein</fullName>
    </submittedName>
</protein>
<organism evidence="8 9">
    <name type="scientific">Paracoccus cavernae</name>
    <dbReference type="NCBI Taxonomy" id="1571207"/>
    <lineage>
        <taxon>Bacteria</taxon>
        <taxon>Pseudomonadati</taxon>
        <taxon>Pseudomonadota</taxon>
        <taxon>Alphaproteobacteria</taxon>
        <taxon>Rhodobacterales</taxon>
        <taxon>Paracoccaceae</taxon>
        <taxon>Paracoccus</taxon>
    </lineage>
</organism>
<evidence type="ECO:0000313" key="8">
    <source>
        <dbReference type="EMBL" id="MDN3710983.1"/>
    </source>
</evidence>
<dbReference type="EMBL" id="JAUFRC010000001">
    <property type="protein sequence ID" value="MDN3710983.1"/>
    <property type="molecule type" value="Genomic_DNA"/>
</dbReference>
<evidence type="ECO:0000256" key="4">
    <source>
        <dbReference type="ARBA" id="ARBA00022801"/>
    </source>
</evidence>
<dbReference type="NCBIfam" id="TIGR01554">
    <property type="entry name" value="major_cap_HK97"/>
    <property type="match status" value="1"/>
</dbReference>
<feature type="domain" description="Prohead serine protease" evidence="6">
    <location>
        <begin position="48"/>
        <end position="154"/>
    </location>
</feature>
<dbReference type="Pfam" id="PF04586">
    <property type="entry name" value="Peptidase_S78"/>
    <property type="match status" value="1"/>
</dbReference>
<dbReference type="InterPro" id="IPR054612">
    <property type="entry name" value="Phage_capsid-like_C"/>
</dbReference>
<name>A0ABT8D2G3_9RHOB</name>
<dbReference type="Gene3D" id="3.30.2400.10">
    <property type="entry name" value="Major capsid protein gp5"/>
    <property type="match status" value="1"/>
</dbReference>
<keyword evidence="9" id="KW-1185">Reference proteome</keyword>
<evidence type="ECO:0000256" key="3">
    <source>
        <dbReference type="ARBA" id="ARBA00022670"/>
    </source>
</evidence>
<dbReference type="Pfam" id="PF05065">
    <property type="entry name" value="Phage_capsid"/>
    <property type="match status" value="1"/>
</dbReference>
<evidence type="ECO:0000259" key="6">
    <source>
        <dbReference type="Pfam" id="PF04586"/>
    </source>
</evidence>
<comment type="caution">
    <text evidence="8">The sequence shown here is derived from an EMBL/GenBank/DDBJ whole genome shotgun (WGS) entry which is preliminary data.</text>
</comment>
<dbReference type="SUPFAM" id="SSF56563">
    <property type="entry name" value="Major capsid protein gp5"/>
    <property type="match status" value="1"/>
</dbReference>
<evidence type="ECO:0000256" key="2">
    <source>
        <dbReference type="ARBA" id="ARBA00022612"/>
    </source>
</evidence>
<feature type="region of interest" description="Disordered" evidence="5">
    <location>
        <begin position="161"/>
        <end position="183"/>
    </location>
</feature>
<feature type="domain" description="Phage capsid-like C-terminal" evidence="7">
    <location>
        <begin position="384"/>
        <end position="572"/>
    </location>
</feature>
<proteinExistence type="predicted"/>
<gene>
    <name evidence="8" type="ORF">QWZ10_02590</name>
</gene>
<dbReference type="InterPro" id="IPR024455">
    <property type="entry name" value="Phage_capsid"/>
</dbReference>
<keyword evidence="3" id="KW-0645">Protease</keyword>
<accession>A0ABT8D2G3</accession>
<comment type="subcellular location">
    <subcellularLocation>
        <location evidence="1">Virion</location>
    </subcellularLocation>
</comment>
<sequence length="587" mass="60977">MKNRAYSLLTVKSVSEGGRRIKGIATTPAPDRDGDIIEPLGVTFTNPAPLLWQHDISAPVGRVWFDQPTAESVTFEAELPVVAEPGPVRDRVEEAWQSVTSGLVTGVSIGFRPVSWSYLDSGGVRVDACEVFELSLVTIPANVEATIQRVKSLDATGLAAKGKKPGASANAPHAAGKDKMKGNGMSVKQQIAARELKRKSAVDAMAAIADAAAADGDRDMTAEEVASFDEHSAEVEAIDAGLSRLKSLDAMQVAKGAVAAVLPAGAGRGPGGSGRAPVVPGVAKAAEPEPGIRLARYARCAALARKTGSDAVAIAGDLYGARDPQVVTMTKAAVGAMTGASDPALMANVGGIADFVDFLRPQTIVGRFGLDGVPALTEVPFDLPVLMETAPVGAAWVGDGKAIPMSKGSFDRETLGKRKIAALTAVTLEQLRDNSAATERLIRNQMALAIIQCQDGTFIDPTSAGNAARPGSILNGVAALPSAGNDLAAINQDIYALMAKFSAANLSIGSGVWIMSARLALRLSLMKNEFGVRIWPEMHMGGGKLEGLPVIASEHMGDNVALVAAPEVYFADEGEVEIEISTEASLK</sequence>
<evidence type="ECO:0000256" key="5">
    <source>
        <dbReference type="SAM" id="MobiDB-lite"/>
    </source>
</evidence>
<evidence type="ECO:0000256" key="1">
    <source>
        <dbReference type="ARBA" id="ARBA00004328"/>
    </source>
</evidence>
<evidence type="ECO:0000313" key="9">
    <source>
        <dbReference type="Proteomes" id="UP001243846"/>
    </source>
</evidence>
<dbReference type="Proteomes" id="UP001243846">
    <property type="component" value="Unassembled WGS sequence"/>
</dbReference>
<evidence type="ECO:0000259" key="7">
    <source>
        <dbReference type="Pfam" id="PF05065"/>
    </source>
</evidence>
<keyword evidence="2" id="KW-1188">Viral release from host cell</keyword>
<keyword evidence="4" id="KW-0378">Hydrolase</keyword>
<dbReference type="InterPro" id="IPR054613">
    <property type="entry name" value="Peptidase_S78_dom"/>
</dbReference>